<keyword evidence="1" id="KW-0812">Transmembrane</keyword>
<dbReference type="AlphaFoldDB" id="A1K1N6"/>
<feature type="transmembrane region" description="Helical" evidence="1">
    <location>
        <begin position="15"/>
        <end position="38"/>
    </location>
</feature>
<evidence type="ECO:0000313" key="3">
    <source>
        <dbReference type="Proteomes" id="UP000002588"/>
    </source>
</evidence>
<feature type="transmembrane region" description="Helical" evidence="1">
    <location>
        <begin position="104"/>
        <end position="125"/>
    </location>
</feature>
<sequence>MESAAVFRLLANAVLVLHAGFVLFVVAGLVLILVGGALDWRWVRDVRLRVLHLAAIGVVVAESWLGVVCPLTTLELWLRRLGGQTFYEGDFVAFWLRRLLFFDAPGWVFVLAYTGFAALVLLAWWRYPPRRPRQPAQDDGN</sequence>
<protein>
    <submittedName>
        <fullName evidence="2">Threonine efflux protein</fullName>
    </submittedName>
</protein>
<keyword evidence="3" id="KW-1185">Reference proteome</keyword>
<evidence type="ECO:0000313" key="2">
    <source>
        <dbReference type="EMBL" id="CAL92741.1"/>
    </source>
</evidence>
<dbReference type="Proteomes" id="UP000002588">
    <property type="component" value="Chromosome"/>
</dbReference>
<dbReference type="eggNOG" id="ENOG50334WQ">
    <property type="taxonomic scope" value="Bacteria"/>
</dbReference>
<evidence type="ECO:0000256" key="1">
    <source>
        <dbReference type="SAM" id="Phobius"/>
    </source>
</evidence>
<dbReference type="HOGENOM" id="CLU_109263_0_1_4"/>
<dbReference type="KEGG" id="azo:azo0123"/>
<gene>
    <name evidence="2" type="ordered locus">azo0123</name>
</gene>
<name>A1K1N6_AZOSB</name>
<reference evidence="2 3" key="1">
    <citation type="journal article" date="2006" name="Nat. Biotechnol.">
        <title>Complete genome of the mutualistic, N2-fixing grass endophyte Azoarcus sp. strain BH72.</title>
        <authorList>
            <person name="Krause A."/>
            <person name="Ramakumar A."/>
            <person name="Bartels D."/>
            <person name="Battistoni F."/>
            <person name="Bekel T."/>
            <person name="Boch J."/>
            <person name="Boehm M."/>
            <person name="Friedrich F."/>
            <person name="Hurek T."/>
            <person name="Krause L."/>
            <person name="Linke B."/>
            <person name="McHardy A.C."/>
            <person name="Sarkar A."/>
            <person name="Schneiker S."/>
            <person name="Syed A.A."/>
            <person name="Thauer R."/>
            <person name="Vorhoelter F.-J."/>
            <person name="Weidner S."/>
            <person name="Puehler A."/>
            <person name="Reinhold-Hurek B."/>
            <person name="Kaiser O."/>
            <person name="Goesmann A."/>
        </authorList>
    </citation>
    <scope>NUCLEOTIDE SEQUENCE [LARGE SCALE GENOMIC DNA]</scope>
    <source>
        <strain evidence="2 3">BH72</strain>
    </source>
</reference>
<organism evidence="2 3">
    <name type="scientific">Azoarcus sp. (strain BH72)</name>
    <dbReference type="NCBI Taxonomy" id="418699"/>
    <lineage>
        <taxon>Bacteria</taxon>
        <taxon>Pseudomonadati</taxon>
        <taxon>Pseudomonadota</taxon>
        <taxon>Betaproteobacteria</taxon>
        <taxon>Rhodocyclales</taxon>
        <taxon>Zoogloeaceae</taxon>
        <taxon>Azoarcus</taxon>
    </lineage>
</organism>
<dbReference type="RefSeq" id="WP_011763860.1">
    <property type="nucleotide sequence ID" value="NC_008702.1"/>
</dbReference>
<keyword evidence="1" id="KW-0472">Membrane</keyword>
<dbReference type="InterPro" id="IPR021218">
    <property type="entry name" value="DUF2784"/>
</dbReference>
<proteinExistence type="predicted"/>
<dbReference type="STRING" id="62928.azo0123"/>
<keyword evidence="1" id="KW-1133">Transmembrane helix</keyword>
<dbReference type="EMBL" id="AM406670">
    <property type="protein sequence ID" value="CAL92741.1"/>
    <property type="molecule type" value="Genomic_DNA"/>
</dbReference>
<accession>A1K1N6</accession>
<feature type="transmembrane region" description="Helical" evidence="1">
    <location>
        <begin position="50"/>
        <end position="73"/>
    </location>
</feature>
<dbReference type="Pfam" id="PF10861">
    <property type="entry name" value="DUF2784"/>
    <property type="match status" value="1"/>
</dbReference>